<dbReference type="EMBL" id="BARV01009285">
    <property type="protein sequence ID" value="GAI14555.1"/>
    <property type="molecule type" value="Genomic_DNA"/>
</dbReference>
<feature type="non-terminal residue" evidence="1">
    <location>
        <position position="317"/>
    </location>
</feature>
<comment type="caution">
    <text evidence="1">The sequence shown here is derived from an EMBL/GenBank/DDBJ whole genome shotgun (WGS) entry which is preliminary data.</text>
</comment>
<proteinExistence type="predicted"/>
<accession>X1MIM7</accession>
<organism evidence="1">
    <name type="scientific">marine sediment metagenome</name>
    <dbReference type="NCBI Taxonomy" id="412755"/>
    <lineage>
        <taxon>unclassified sequences</taxon>
        <taxon>metagenomes</taxon>
        <taxon>ecological metagenomes</taxon>
    </lineage>
</organism>
<feature type="non-terminal residue" evidence="1">
    <location>
        <position position="1"/>
    </location>
</feature>
<name>X1MIM7_9ZZZZ</name>
<gene>
    <name evidence="1" type="ORF">S06H3_18376</name>
</gene>
<reference evidence="1" key="1">
    <citation type="journal article" date="2014" name="Front. Microbiol.">
        <title>High frequency of phylogenetically diverse reductive dehalogenase-homologous genes in deep subseafloor sedimentary metagenomes.</title>
        <authorList>
            <person name="Kawai M."/>
            <person name="Futagami T."/>
            <person name="Toyoda A."/>
            <person name="Takaki Y."/>
            <person name="Nishi S."/>
            <person name="Hori S."/>
            <person name="Arai W."/>
            <person name="Tsubouchi T."/>
            <person name="Morono Y."/>
            <person name="Uchiyama I."/>
            <person name="Ito T."/>
            <person name="Fujiyama A."/>
            <person name="Inagaki F."/>
            <person name="Takami H."/>
        </authorList>
    </citation>
    <scope>NUCLEOTIDE SEQUENCE</scope>
    <source>
        <strain evidence="1">Expedition CK06-06</strain>
    </source>
</reference>
<sequence length="317" mass="33709">HMTGYAWFISQCLRPNPGIYLPLQGGTMQGNIDMAKHRLLKLPLPTVNQEAASKKYVDDLAPGLHAATHESGGADEIDLAGLLGLLADDQHVLDAEVLAVAEAIGVAADLIGVHAGLPAAHHARYVDAEAQAVADARILIHKGITAAHHARYTDGEAVTAAKAVKLDDFATPDDNVHLNASTTRHGLFKKLDDVINHFLNGKGNWVEVTGEAATKEFFIPIQSETAYKGNFPTVLTSGKHAFKVPHDFSSIVSVEAICVNDATEELDVSASSDYAAVGEARTTHSESNNNLTTSFTANQLTAIDLSSILSNLSADDY</sequence>
<protein>
    <submittedName>
        <fullName evidence="1">Uncharacterized protein</fullName>
    </submittedName>
</protein>
<dbReference type="AlphaFoldDB" id="X1MIM7"/>
<evidence type="ECO:0000313" key="1">
    <source>
        <dbReference type="EMBL" id="GAI14555.1"/>
    </source>
</evidence>